<protein>
    <submittedName>
        <fullName evidence="1">MaoC family dehydratase</fullName>
    </submittedName>
</protein>
<dbReference type="PANTHER" id="PTHR43664">
    <property type="entry name" value="MONOAMINE OXIDASE-RELATED"/>
    <property type="match status" value="1"/>
</dbReference>
<dbReference type="SUPFAM" id="SSF54637">
    <property type="entry name" value="Thioesterase/thiol ester dehydrase-isomerase"/>
    <property type="match status" value="2"/>
</dbReference>
<evidence type="ECO:0000313" key="1">
    <source>
        <dbReference type="EMBL" id="MFB9831411.1"/>
    </source>
</evidence>
<sequence length="330" mass="35092">MENTRVEGPYFDELRVGQVFDAAPSVTLTDGGAAIHRAIVGDRLALALDEDLSRRVIGSPGFAHPALVWDTAIGQSTVATQQVVANLFYRGLVFRRAPVIGDTLRTVTRVDGLRQNTRRPGRAPTGLAALRITTVDQHGRAVLDFWRCAMLPVRDAGRTDLPVEDLASVGVSDVDGPAGELVAGWDLAPLRRTAGASRADGLAAGTIYEVTTGDVVSSGPELARSTLNVAKVHHDAEAAGGERLVYGGHTIGLALSQAARALPSLVTVAAWLSCDHTGPVREGDTLRSTVEVEDVGALRDGAVLARLRSRVHVVEDRRPVLDWRYLAVVA</sequence>
<reference evidence="1 2" key="1">
    <citation type="submission" date="2024-09" db="EMBL/GenBank/DDBJ databases">
        <authorList>
            <person name="Sun Q."/>
            <person name="Mori K."/>
        </authorList>
    </citation>
    <scope>NUCLEOTIDE SEQUENCE [LARGE SCALE GENOMIC DNA]</scope>
    <source>
        <strain evidence="1 2">TBRC 0563</strain>
    </source>
</reference>
<comment type="caution">
    <text evidence="1">The sequence shown here is derived from an EMBL/GenBank/DDBJ whole genome shotgun (WGS) entry which is preliminary data.</text>
</comment>
<gene>
    <name evidence="1" type="ORF">ACFFNX_04325</name>
</gene>
<keyword evidence="2" id="KW-1185">Reference proteome</keyword>
<evidence type="ECO:0000313" key="2">
    <source>
        <dbReference type="Proteomes" id="UP001589627"/>
    </source>
</evidence>
<name>A0ABV5Y8R0_9ACTN</name>
<proteinExistence type="predicted"/>
<dbReference type="Proteomes" id="UP001589627">
    <property type="component" value="Unassembled WGS sequence"/>
</dbReference>
<accession>A0ABV5Y8R0</accession>
<organism evidence="1 2">
    <name type="scientific">Actinoallomurus acaciae</name>
    <dbReference type="NCBI Taxonomy" id="502577"/>
    <lineage>
        <taxon>Bacteria</taxon>
        <taxon>Bacillati</taxon>
        <taxon>Actinomycetota</taxon>
        <taxon>Actinomycetes</taxon>
        <taxon>Streptosporangiales</taxon>
        <taxon>Thermomonosporaceae</taxon>
        <taxon>Actinoallomurus</taxon>
    </lineage>
</organism>
<dbReference type="PANTHER" id="PTHR43664:SF1">
    <property type="entry name" value="BETA-METHYLMALYL-COA DEHYDRATASE"/>
    <property type="match status" value="1"/>
</dbReference>
<dbReference type="CDD" id="cd03451">
    <property type="entry name" value="FkbR2"/>
    <property type="match status" value="1"/>
</dbReference>
<dbReference type="RefSeq" id="WP_378195443.1">
    <property type="nucleotide sequence ID" value="NZ_JBHLZP010000017.1"/>
</dbReference>
<dbReference type="Gene3D" id="3.10.129.10">
    <property type="entry name" value="Hotdog Thioesterase"/>
    <property type="match status" value="2"/>
</dbReference>
<dbReference type="InterPro" id="IPR052342">
    <property type="entry name" value="MCH/BMMD"/>
</dbReference>
<dbReference type="EMBL" id="JBHLZP010000017">
    <property type="protein sequence ID" value="MFB9831411.1"/>
    <property type="molecule type" value="Genomic_DNA"/>
</dbReference>
<dbReference type="InterPro" id="IPR029069">
    <property type="entry name" value="HotDog_dom_sf"/>
</dbReference>